<comment type="caution">
    <text evidence="1">The sequence shown here is derived from an EMBL/GenBank/DDBJ whole genome shotgun (WGS) entry which is preliminary data.</text>
</comment>
<evidence type="ECO:0000313" key="1">
    <source>
        <dbReference type="EMBL" id="TLU61600.1"/>
    </source>
</evidence>
<evidence type="ECO:0000313" key="2">
    <source>
        <dbReference type="Proteomes" id="UP000307790"/>
    </source>
</evidence>
<organism evidence="1 2">
    <name type="scientific">Thalassotalea litorea</name>
    <dbReference type="NCBI Taxonomy" id="2020715"/>
    <lineage>
        <taxon>Bacteria</taxon>
        <taxon>Pseudomonadati</taxon>
        <taxon>Pseudomonadota</taxon>
        <taxon>Gammaproteobacteria</taxon>
        <taxon>Alteromonadales</taxon>
        <taxon>Colwelliaceae</taxon>
        <taxon>Thalassotalea</taxon>
    </lineage>
</organism>
<name>A0A5R9IG42_9GAMM</name>
<dbReference type="Pfam" id="PF08891">
    <property type="entry name" value="YfcL"/>
    <property type="match status" value="1"/>
</dbReference>
<dbReference type="EMBL" id="VCBC01000015">
    <property type="protein sequence ID" value="TLU61600.1"/>
    <property type="molecule type" value="Genomic_DNA"/>
</dbReference>
<proteinExistence type="predicted"/>
<keyword evidence="2" id="KW-1185">Reference proteome</keyword>
<reference evidence="1 2" key="1">
    <citation type="submission" date="2019-05" db="EMBL/GenBank/DDBJ databases">
        <title>Genome sequences of Thalassotalea litorea 1K03283.</title>
        <authorList>
            <person name="Zhang D."/>
        </authorList>
    </citation>
    <scope>NUCLEOTIDE SEQUENCE [LARGE SCALE GENOMIC DNA]</scope>
    <source>
        <strain evidence="1 2">MCCC 1K03283</strain>
    </source>
</reference>
<dbReference type="Proteomes" id="UP000307790">
    <property type="component" value="Unassembled WGS sequence"/>
</dbReference>
<dbReference type="InterPro" id="IPR014987">
    <property type="entry name" value="UPF_YfcL"/>
</dbReference>
<gene>
    <name evidence="1" type="ORF">FE810_13865</name>
</gene>
<dbReference type="AlphaFoldDB" id="A0A5R9IG42"/>
<sequence>MAPELMINNSIDRNNSSGIKMLENINNLEQLCDYFDGLIDQDDGDVLFASSYVRGFILIAANGFGDDAQELTAELAAQVSTELHQARSELSPQDKVIVDNFWQQIQPCFR</sequence>
<protein>
    <submittedName>
        <fullName evidence="1">YfcL family protein</fullName>
    </submittedName>
</protein>
<accession>A0A5R9IG42</accession>
<dbReference type="OrthoDB" id="5600394at2"/>